<name>A0A836L0N9_9TRYP</name>
<dbReference type="GO" id="GO:0004365">
    <property type="term" value="F:glyceraldehyde-3-phosphate dehydrogenase (NAD+) (phosphorylating) activity"/>
    <property type="evidence" value="ECO:0007669"/>
    <property type="project" value="TreeGrafter"/>
</dbReference>
<evidence type="ECO:0000256" key="2">
    <source>
        <dbReference type="ARBA" id="ARBA00023002"/>
    </source>
</evidence>
<dbReference type="SMART" id="SM00846">
    <property type="entry name" value="Gp_dh_N"/>
    <property type="match status" value="1"/>
</dbReference>
<dbReference type="Proteomes" id="UP000674318">
    <property type="component" value="Chromosome 35"/>
</dbReference>
<reference evidence="5 6" key="1">
    <citation type="submission" date="2021-02" db="EMBL/GenBank/DDBJ databases">
        <title>Porcisia hertigi Genome sequencing and assembly.</title>
        <authorList>
            <person name="Almutairi H."/>
            <person name="Gatherer D."/>
        </authorList>
    </citation>
    <scope>NUCLEOTIDE SEQUENCE [LARGE SCALE GENOMIC DNA]</scope>
    <source>
        <strain evidence="5 6">C119</strain>
    </source>
</reference>
<dbReference type="KEGG" id="phet:94287596"/>
<dbReference type="GO" id="GO:0051287">
    <property type="term" value="F:NAD binding"/>
    <property type="evidence" value="ECO:0007669"/>
    <property type="project" value="InterPro"/>
</dbReference>
<evidence type="ECO:0000259" key="4">
    <source>
        <dbReference type="SMART" id="SM00846"/>
    </source>
</evidence>
<dbReference type="RefSeq" id="XP_067753676.1">
    <property type="nucleotide sequence ID" value="XM_067897519.1"/>
</dbReference>
<comment type="similarity">
    <text evidence="1">Belongs to the glyceraldehyde-3-phosphate dehydrogenase family.</text>
</comment>
<evidence type="ECO:0000256" key="1">
    <source>
        <dbReference type="ARBA" id="ARBA00007406"/>
    </source>
</evidence>
<dbReference type="SUPFAM" id="SSF51735">
    <property type="entry name" value="NAD(P)-binding Rossmann-fold domains"/>
    <property type="match status" value="1"/>
</dbReference>
<dbReference type="InterPro" id="IPR020831">
    <property type="entry name" value="GlycerAld/Erythrose_P_DH"/>
</dbReference>
<keyword evidence="2" id="KW-0560">Oxidoreductase</keyword>
<organism evidence="5 6">
    <name type="scientific">Porcisia hertigi</name>
    <dbReference type="NCBI Taxonomy" id="2761500"/>
    <lineage>
        <taxon>Eukaryota</taxon>
        <taxon>Discoba</taxon>
        <taxon>Euglenozoa</taxon>
        <taxon>Kinetoplastea</taxon>
        <taxon>Metakinetoplastina</taxon>
        <taxon>Trypanosomatida</taxon>
        <taxon>Trypanosomatidae</taxon>
        <taxon>Leishmaniinae</taxon>
        <taxon>Porcisia</taxon>
    </lineage>
</organism>
<feature type="binding site" evidence="3">
    <location>
        <position position="34"/>
    </location>
    <ligand>
        <name>NAD(+)</name>
        <dbReference type="ChEBI" id="CHEBI:57540"/>
    </ligand>
</feature>
<dbReference type="Pfam" id="PF02800">
    <property type="entry name" value="Gp_dh_C"/>
    <property type="match status" value="1"/>
</dbReference>
<dbReference type="AlphaFoldDB" id="A0A836L0N9"/>
<comment type="caution">
    <text evidence="5">The sequence shown here is derived from an EMBL/GenBank/DDBJ whole genome shotgun (WGS) entry which is preliminary data.</text>
</comment>
<dbReference type="InterPro" id="IPR020829">
    <property type="entry name" value="GlycerAld_3-P_DH_cat"/>
</dbReference>
<protein>
    <recommendedName>
        <fullName evidence="4">Glyceraldehyde 3-phosphate dehydrogenase NAD(P) binding domain-containing protein</fullName>
    </recommendedName>
</protein>
<keyword evidence="3" id="KW-0547">Nucleotide-binding</keyword>
<dbReference type="PANTHER" id="PTHR10836:SF136">
    <property type="entry name" value="DEHYDROGENASE, PUTATIVE-RELATED"/>
    <property type="match status" value="1"/>
</dbReference>
<accession>A0A836L0N9</accession>
<dbReference type="Pfam" id="PF00044">
    <property type="entry name" value="Gp_dh_N"/>
    <property type="match status" value="1"/>
</dbReference>
<dbReference type="SUPFAM" id="SSF55347">
    <property type="entry name" value="Glyceraldehyde-3-phosphate dehydrogenase-like, C-terminal domain"/>
    <property type="match status" value="1"/>
</dbReference>
<dbReference type="Gene3D" id="3.40.50.720">
    <property type="entry name" value="NAD(P)-binding Rossmann-like Domain"/>
    <property type="match status" value="1"/>
</dbReference>
<dbReference type="PANTHER" id="PTHR10836">
    <property type="entry name" value="GLYCERALDEHYDE 3-PHOSPHATE DEHYDROGENASE"/>
    <property type="match status" value="1"/>
</dbReference>
<gene>
    <name evidence="5" type="ORF">JKF63_01472</name>
</gene>
<dbReference type="InterPro" id="IPR020828">
    <property type="entry name" value="GlycerAld_3-P_DH_NAD(P)-bd"/>
</dbReference>
<dbReference type="PIRSF" id="PIRSF000149">
    <property type="entry name" value="GAP_DH"/>
    <property type="match status" value="1"/>
</dbReference>
<evidence type="ECO:0000313" key="5">
    <source>
        <dbReference type="EMBL" id="KAG5492892.1"/>
    </source>
</evidence>
<evidence type="ECO:0000313" key="6">
    <source>
        <dbReference type="Proteomes" id="UP000674318"/>
    </source>
</evidence>
<dbReference type="GO" id="GO:0005829">
    <property type="term" value="C:cytosol"/>
    <property type="evidence" value="ECO:0007669"/>
    <property type="project" value="TreeGrafter"/>
</dbReference>
<dbReference type="InterPro" id="IPR036291">
    <property type="entry name" value="NAD(P)-bd_dom_sf"/>
</dbReference>
<proteinExistence type="inferred from homology"/>
<dbReference type="EMBL" id="JAFJZO010000035">
    <property type="protein sequence ID" value="KAG5492892.1"/>
    <property type="molecule type" value="Genomic_DNA"/>
</dbReference>
<dbReference type="GeneID" id="94287596"/>
<keyword evidence="3" id="KW-0520">NAD</keyword>
<dbReference type="GO" id="GO:0006096">
    <property type="term" value="P:glycolytic process"/>
    <property type="evidence" value="ECO:0007669"/>
    <property type="project" value="TreeGrafter"/>
</dbReference>
<feature type="domain" description="Glyceraldehyde 3-phosphate dehydrogenase NAD(P) binding" evidence="4">
    <location>
        <begin position="3"/>
        <end position="148"/>
    </location>
</feature>
<evidence type="ECO:0000256" key="3">
    <source>
        <dbReference type="PIRSR" id="PIRSR000149-3"/>
    </source>
</evidence>
<keyword evidence="6" id="KW-1185">Reference proteome</keyword>
<sequence length="349" mass="36740">MSITVGINGFGPIGQSVLFTALADPAFTVTAVVDSSVCAAYIAYVIEQEYPRRNPVAPPVRVTETQKDRIILNDTHVIHISSAQDPQSSLWKQYGAHYVLECTGLYTTRGRSWGHVTGGAAGVLIAGASADTNTVMASSTPERVSASLPVCSAGAPIGAALAPVLVALEKVVEVEHVTYTALYGPQPPHPIGAKSEDSRDWRQARLQSYASCAMSPSREGSAETVRALLPHLAGRLSGRTFQVPVVQGCAIDLVLHTKEPASAEVMASAFAQAAENSEPSAKLSLSNGPIVSVDCIGHSSIMLDGASLSSSADGKVHRIVVWVDLERYFAALLLSLVKKVYAIHTAPSV</sequence>
<dbReference type="Gene3D" id="3.30.360.10">
    <property type="entry name" value="Dihydrodipicolinate Reductase, domain 2"/>
    <property type="match status" value="1"/>
</dbReference>
<dbReference type="OrthoDB" id="1152826at2759"/>